<keyword evidence="2" id="KW-1185">Reference proteome</keyword>
<dbReference type="InterPro" id="IPR046960">
    <property type="entry name" value="PPR_At4g14850-like_plant"/>
</dbReference>
<dbReference type="EMBL" id="JAAWWB010000010">
    <property type="protein sequence ID" value="KAG6773668.1"/>
    <property type="molecule type" value="Genomic_DNA"/>
</dbReference>
<protein>
    <submittedName>
        <fullName evidence="1">Uncharacterized protein</fullName>
    </submittedName>
</protein>
<dbReference type="GO" id="GO:0003723">
    <property type="term" value="F:RNA binding"/>
    <property type="evidence" value="ECO:0007669"/>
    <property type="project" value="InterPro"/>
</dbReference>
<comment type="caution">
    <text evidence="1">The sequence shown here is derived from an EMBL/GenBank/DDBJ whole genome shotgun (WGS) entry which is preliminary data.</text>
</comment>
<dbReference type="OrthoDB" id="185373at2759"/>
<evidence type="ECO:0000313" key="2">
    <source>
        <dbReference type="Proteomes" id="UP000886885"/>
    </source>
</evidence>
<dbReference type="PANTHER" id="PTHR47926">
    <property type="entry name" value="PENTATRICOPEPTIDE REPEAT-CONTAINING PROTEIN"/>
    <property type="match status" value="1"/>
</dbReference>
<sequence>MKIVGIKPEKITYLCLLSACAHGGFIKQGWCFFECHDKNGMAPKSEHYAYMVDVVARAGHLVVAAYQFSCQMTVEPTASRLGALLSGCMKHRRFDLAEMIGRKLIETLSRENPWSVEGEEDSWV</sequence>
<evidence type="ECO:0000313" key="1">
    <source>
        <dbReference type="EMBL" id="KAG6773668.1"/>
    </source>
</evidence>
<name>A0A8X7ZMJ7_POPTO</name>
<accession>A0A8X7ZMJ7</accession>
<organism evidence="1 2">
    <name type="scientific">Populus tomentosa</name>
    <name type="common">Chinese white poplar</name>
    <dbReference type="NCBI Taxonomy" id="118781"/>
    <lineage>
        <taxon>Eukaryota</taxon>
        <taxon>Viridiplantae</taxon>
        <taxon>Streptophyta</taxon>
        <taxon>Embryophyta</taxon>
        <taxon>Tracheophyta</taxon>
        <taxon>Spermatophyta</taxon>
        <taxon>Magnoliopsida</taxon>
        <taxon>eudicotyledons</taxon>
        <taxon>Gunneridae</taxon>
        <taxon>Pentapetalae</taxon>
        <taxon>rosids</taxon>
        <taxon>fabids</taxon>
        <taxon>Malpighiales</taxon>
        <taxon>Salicaceae</taxon>
        <taxon>Saliceae</taxon>
        <taxon>Populus</taxon>
    </lineage>
</organism>
<dbReference type="GO" id="GO:0009451">
    <property type="term" value="P:RNA modification"/>
    <property type="evidence" value="ECO:0007669"/>
    <property type="project" value="InterPro"/>
</dbReference>
<proteinExistence type="predicted"/>
<dbReference type="AlphaFoldDB" id="A0A8X7ZMJ7"/>
<dbReference type="PANTHER" id="PTHR47926:SF483">
    <property type="entry name" value="TETRATRICOPEPTIDE-LIKE HELICAL DOMAIN SUPERFAMILY"/>
    <property type="match status" value="1"/>
</dbReference>
<reference evidence="1" key="1">
    <citation type="journal article" date="2020" name="bioRxiv">
        <title>Hybrid origin of Populus tomentosa Carr. identified through genome sequencing and phylogenomic analysis.</title>
        <authorList>
            <person name="An X."/>
            <person name="Gao K."/>
            <person name="Chen Z."/>
            <person name="Li J."/>
            <person name="Yang X."/>
            <person name="Yang X."/>
            <person name="Zhou J."/>
            <person name="Guo T."/>
            <person name="Zhao T."/>
            <person name="Huang S."/>
            <person name="Miao D."/>
            <person name="Khan W.U."/>
            <person name="Rao P."/>
            <person name="Ye M."/>
            <person name="Lei B."/>
            <person name="Liao W."/>
            <person name="Wang J."/>
            <person name="Ji L."/>
            <person name="Li Y."/>
            <person name="Guo B."/>
            <person name="Mustafa N.S."/>
            <person name="Li S."/>
            <person name="Yun Q."/>
            <person name="Keller S.R."/>
            <person name="Mao J."/>
            <person name="Zhang R."/>
            <person name="Strauss S.H."/>
        </authorList>
    </citation>
    <scope>NUCLEOTIDE SEQUENCE</scope>
    <source>
        <strain evidence="1">GM15</strain>
        <tissue evidence="1">Leaf</tissue>
    </source>
</reference>
<dbReference type="Proteomes" id="UP000886885">
    <property type="component" value="Chromosome 5D"/>
</dbReference>
<gene>
    <name evidence="1" type="ORF">POTOM_020961</name>
</gene>